<keyword evidence="4" id="KW-1185">Reference proteome</keyword>
<dbReference type="Proteomes" id="UP001201980">
    <property type="component" value="Unassembled WGS sequence"/>
</dbReference>
<evidence type="ECO:0000259" key="2">
    <source>
        <dbReference type="Pfam" id="PF10056"/>
    </source>
</evidence>
<feature type="compositionally biased region" description="Basic and acidic residues" evidence="1">
    <location>
        <begin position="15"/>
        <end position="25"/>
    </location>
</feature>
<feature type="region of interest" description="Disordered" evidence="1">
    <location>
        <begin position="663"/>
        <end position="696"/>
    </location>
</feature>
<feature type="compositionally biased region" description="Polar residues" evidence="1">
    <location>
        <begin position="706"/>
        <end position="721"/>
    </location>
</feature>
<feature type="region of interest" description="Disordered" evidence="1">
    <location>
        <begin position="575"/>
        <end position="598"/>
    </location>
</feature>
<feature type="region of interest" description="Disordered" evidence="1">
    <location>
        <begin position="737"/>
        <end position="768"/>
    </location>
</feature>
<feature type="compositionally biased region" description="Acidic residues" evidence="1">
    <location>
        <begin position="277"/>
        <end position="296"/>
    </location>
</feature>
<name>A0AAD5RMB1_9PEZI</name>
<feature type="compositionally biased region" description="Basic and acidic residues" evidence="1">
    <location>
        <begin position="575"/>
        <end position="586"/>
    </location>
</feature>
<feature type="region of interest" description="Disordered" evidence="1">
    <location>
        <begin position="1"/>
        <end position="43"/>
    </location>
</feature>
<evidence type="ECO:0000313" key="4">
    <source>
        <dbReference type="Proteomes" id="UP001201980"/>
    </source>
</evidence>
<dbReference type="PANTHER" id="PTHR38113:SF1">
    <property type="entry name" value="DUF2293 DOMAIN-CONTAINING PROTEIN"/>
    <property type="match status" value="1"/>
</dbReference>
<feature type="domain" description="DUF2293" evidence="2">
    <location>
        <begin position="169"/>
        <end position="257"/>
    </location>
</feature>
<sequence length="781" mass="87855">MGRERKTKQQPANTGKERHRQDARPLPKKIQNTASLMPSQPLKALKDAQKYKYTSRFEWVENKDKKDRRINLILSKTENSTNADRPRGNSPTSEDEDESILEQLKDYKSQMTRLGYHFREQVVNQVKREEHLDSTFPWVTIQQNEAGDIIPEPLPDNQADIYRQADQVICDLFPRIPNTDRAQLITHAFNKSAPTFRGDQKVGLATDIVLSRRCALAVLAHIRHTHTRYDELLRESNYIQARKAVQEPCLDILVKWRGDEETGRDIASEVLRELVVIDDESETERSDDEGPDDSDVSDATQDVTPSPQLSPAANATPFPLVSTLARATSFAPSSVRTQDKLAQHVTATGHIRKPSRNFRRYEQLERKYGAEESAYKERLFGTAMHSALAPSRAGSYCTPPLPLAVAPHHRSQASADITFARSIPHPANDPATHRYTQGSYGEASAFSIPVGHSRQTMETGICPQADPSSVLGPRRYDSDRFAIDRQTMPARSQRPVLVRERVRFDPDGYRQSHGHSTVAAADPVPARQTSLSAHLLEDMLVPSVEPTSPSVHTTMYQAPGTINHRQLDVRQDRHAPIQSSRPHETPNVEYRPVHRQGPSCHSRYVEPPYAGGHIAQREAHIRTIPIPARDNSGQSALDTMGFIQIHRNKQEFPVYATHGHQQRSQHMYSEGREGLDTPTHQSLGNQRHRRDEAAPSVLVQRRPTGRTIQQSRELSSLPTDDCNTWTSRSRINRARHTVAPGYPPHGHIPGRDGRGAMAPASEPHYVPRPRELVIIDSPTAA</sequence>
<feature type="region of interest" description="Disordered" evidence="1">
    <location>
        <begin position="702"/>
        <end position="721"/>
    </location>
</feature>
<accession>A0AAD5RMB1</accession>
<dbReference type="InterPro" id="IPR018744">
    <property type="entry name" value="DUF2293"/>
</dbReference>
<evidence type="ECO:0000313" key="3">
    <source>
        <dbReference type="EMBL" id="KAJ2897803.1"/>
    </source>
</evidence>
<dbReference type="EMBL" id="JAKWBI020000256">
    <property type="protein sequence ID" value="KAJ2897803.1"/>
    <property type="molecule type" value="Genomic_DNA"/>
</dbReference>
<proteinExistence type="predicted"/>
<reference evidence="3" key="1">
    <citation type="submission" date="2022-07" db="EMBL/GenBank/DDBJ databases">
        <title>Draft genome sequence of Zalerion maritima ATCC 34329, a (micro)plastics degrading marine fungus.</title>
        <authorList>
            <person name="Paco A."/>
            <person name="Goncalves M.F.M."/>
            <person name="Rocha-Santos T.A.P."/>
            <person name="Alves A."/>
        </authorList>
    </citation>
    <scope>NUCLEOTIDE SEQUENCE</scope>
    <source>
        <strain evidence="3">ATCC 34329</strain>
    </source>
</reference>
<dbReference type="PANTHER" id="PTHR38113">
    <property type="match status" value="1"/>
</dbReference>
<feature type="region of interest" description="Disordered" evidence="1">
    <location>
        <begin position="73"/>
        <end position="99"/>
    </location>
</feature>
<organism evidence="3 4">
    <name type="scientific">Zalerion maritima</name>
    <dbReference type="NCBI Taxonomy" id="339359"/>
    <lineage>
        <taxon>Eukaryota</taxon>
        <taxon>Fungi</taxon>
        <taxon>Dikarya</taxon>
        <taxon>Ascomycota</taxon>
        <taxon>Pezizomycotina</taxon>
        <taxon>Sordariomycetes</taxon>
        <taxon>Lulworthiomycetidae</taxon>
        <taxon>Lulworthiales</taxon>
        <taxon>Lulworthiaceae</taxon>
        <taxon>Zalerion</taxon>
    </lineage>
</organism>
<feature type="compositionally biased region" description="Polar residues" evidence="1">
    <location>
        <begin position="74"/>
        <end position="83"/>
    </location>
</feature>
<protein>
    <recommendedName>
        <fullName evidence="2">DUF2293 domain-containing protein</fullName>
    </recommendedName>
</protein>
<feature type="region of interest" description="Disordered" evidence="1">
    <location>
        <begin position="277"/>
        <end position="315"/>
    </location>
</feature>
<feature type="compositionally biased region" description="Polar residues" evidence="1">
    <location>
        <begin position="299"/>
        <end position="313"/>
    </location>
</feature>
<dbReference type="AlphaFoldDB" id="A0AAD5RMB1"/>
<evidence type="ECO:0000256" key="1">
    <source>
        <dbReference type="SAM" id="MobiDB-lite"/>
    </source>
</evidence>
<dbReference type="Pfam" id="PF10056">
    <property type="entry name" value="DUF2293"/>
    <property type="match status" value="1"/>
</dbReference>
<gene>
    <name evidence="3" type="ORF">MKZ38_004365</name>
</gene>
<comment type="caution">
    <text evidence="3">The sequence shown here is derived from an EMBL/GenBank/DDBJ whole genome shotgun (WGS) entry which is preliminary data.</text>
</comment>